<dbReference type="EMBL" id="CP000880">
    <property type="protein sequence ID" value="ABX23200.1"/>
    <property type="molecule type" value="Genomic_DNA"/>
</dbReference>
<evidence type="ECO:0000313" key="1">
    <source>
        <dbReference type="EMBL" id="ABX23200.1"/>
    </source>
</evidence>
<protein>
    <submittedName>
        <fullName evidence="1">Uncharacterized protein</fullName>
    </submittedName>
</protein>
<sequence length="53" mass="5924">MRDSVRALPPLDGDAGAVRQCPPYIALQGLAYEDSYAEKEKNKTDYTGRCDHH</sequence>
<reference evidence="1 2" key="1">
    <citation type="submission" date="2007-11" db="EMBL/GenBank/DDBJ databases">
        <authorList>
            <consortium name="The Salmonella enterica serovar Arizonae Genome Sequencing Project"/>
            <person name="McClelland M."/>
            <person name="Sanderson E.K."/>
            <person name="Porwollik S."/>
            <person name="Spieth J."/>
            <person name="Clifton W.S."/>
            <person name="Fulton R."/>
            <person name="Chunyan W."/>
            <person name="Wollam A."/>
            <person name="Shah N."/>
            <person name="Pepin K."/>
            <person name="Bhonagiri V."/>
            <person name="Nash W."/>
            <person name="Johnson M."/>
            <person name="Thiruvilangam P."/>
            <person name="Wilson R."/>
        </authorList>
    </citation>
    <scope>NUCLEOTIDE SEQUENCE [LARGE SCALE GENOMIC DNA]</scope>
    <source>
        <strain evidence="2">ATCC BAA-731 / CDC346-86 / RSK2980</strain>
    </source>
</reference>
<proteinExistence type="predicted"/>
<name>A9MGH6_SALAR</name>
<gene>
    <name evidence="1" type="ordered locus">SARI_03368</name>
</gene>
<dbReference type="AlphaFoldDB" id="A9MGH6"/>
<dbReference type="Proteomes" id="UP000002084">
    <property type="component" value="Chromosome"/>
</dbReference>
<dbReference type="HOGENOM" id="CLU_3065969_0_0_6"/>
<evidence type="ECO:0000313" key="2">
    <source>
        <dbReference type="Proteomes" id="UP000002084"/>
    </source>
</evidence>
<accession>A9MGH6</accession>
<dbReference type="KEGG" id="ses:SARI_03368"/>
<keyword evidence="2" id="KW-1185">Reference proteome</keyword>
<organism evidence="1 2">
    <name type="scientific">Salmonella arizonae (strain ATCC BAA-731 / CDC346-86 / RSK2980)</name>
    <dbReference type="NCBI Taxonomy" id="41514"/>
    <lineage>
        <taxon>Bacteria</taxon>
        <taxon>Pseudomonadati</taxon>
        <taxon>Pseudomonadota</taxon>
        <taxon>Gammaproteobacteria</taxon>
        <taxon>Enterobacterales</taxon>
        <taxon>Enterobacteriaceae</taxon>
        <taxon>Salmonella</taxon>
    </lineage>
</organism>